<proteinExistence type="predicted"/>
<evidence type="ECO:0000313" key="1">
    <source>
        <dbReference type="EMBL" id="GFR60580.1"/>
    </source>
</evidence>
<name>A0AAV4EIM8_9GAST</name>
<reference evidence="1 2" key="1">
    <citation type="journal article" date="2021" name="Elife">
        <title>Chloroplast acquisition without the gene transfer in kleptoplastic sea slugs, Plakobranchus ocellatus.</title>
        <authorList>
            <person name="Maeda T."/>
            <person name="Takahashi S."/>
            <person name="Yoshida T."/>
            <person name="Shimamura S."/>
            <person name="Takaki Y."/>
            <person name="Nagai Y."/>
            <person name="Toyoda A."/>
            <person name="Suzuki Y."/>
            <person name="Arimoto A."/>
            <person name="Ishii H."/>
            <person name="Satoh N."/>
            <person name="Nishiyama T."/>
            <person name="Hasebe M."/>
            <person name="Maruyama T."/>
            <person name="Minagawa J."/>
            <person name="Obokata J."/>
            <person name="Shigenobu S."/>
        </authorList>
    </citation>
    <scope>NUCLEOTIDE SEQUENCE [LARGE SCALE GENOMIC DNA]</scope>
</reference>
<evidence type="ECO:0000313" key="2">
    <source>
        <dbReference type="Proteomes" id="UP000762676"/>
    </source>
</evidence>
<gene>
    <name evidence="1" type="ORF">ElyMa_003535300</name>
</gene>
<protein>
    <recommendedName>
        <fullName evidence="3">DUF4371 domain-containing protein</fullName>
    </recommendedName>
</protein>
<dbReference type="Proteomes" id="UP000762676">
    <property type="component" value="Unassembled WGS sequence"/>
</dbReference>
<keyword evidence="2" id="KW-1185">Reference proteome</keyword>
<evidence type="ECO:0008006" key="3">
    <source>
        <dbReference type="Google" id="ProtNLM"/>
    </source>
</evidence>
<organism evidence="1 2">
    <name type="scientific">Elysia marginata</name>
    <dbReference type="NCBI Taxonomy" id="1093978"/>
    <lineage>
        <taxon>Eukaryota</taxon>
        <taxon>Metazoa</taxon>
        <taxon>Spiralia</taxon>
        <taxon>Lophotrochozoa</taxon>
        <taxon>Mollusca</taxon>
        <taxon>Gastropoda</taxon>
        <taxon>Heterobranchia</taxon>
        <taxon>Euthyneura</taxon>
        <taxon>Panpulmonata</taxon>
        <taxon>Sacoglossa</taxon>
        <taxon>Placobranchoidea</taxon>
        <taxon>Plakobranchidae</taxon>
        <taxon>Elysia</taxon>
    </lineage>
</organism>
<dbReference type="AlphaFoldDB" id="A0AAV4EIM8"/>
<comment type="caution">
    <text evidence="1">The sequence shown here is derived from an EMBL/GenBank/DDBJ whole genome shotgun (WGS) entry which is preliminary data.</text>
</comment>
<accession>A0AAV4EIM8</accession>
<sequence length="130" mass="15237">MRDAFRDSPTTDEQKNRFLYNLLGLQGIRIFSAHPMSDNLSSASHKDFRTAVVTLFQKSVNPFRVYFDFERHRQAPTESTTDLVTVLRSLMSDCDFAGRENHHLAIHIVCGRHNTHRKGCWRFHLSTWMR</sequence>
<dbReference type="EMBL" id="BMAT01007240">
    <property type="protein sequence ID" value="GFR60580.1"/>
    <property type="molecule type" value="Genomic_DNA"/>
</dbReference>